<evidence type="ECO:0000256" key="3">
    <source>
        <dbReference type="ARBA" id="ARBA00023204"/>
    </source>
</evidence>
<evidence type="ECO:0000313" key="4">
    <source>
        <dbReference type="EMBL" id="KPI88554.1"/>
    </source>
</evidence>
<accession>A0A0N1PEG5</accession>
<dbReference type="InterPro" id="IPR010760">
    <property type="entry name" value="DNA-repair_Swi5"/>
</dbReference>
<dbReference type="OrthoDB" id="255837at2759"/>
<reference evidence="4 5" key="1">
    <citation type="journal article" date="2015" name="PLoS Pathog.">
        <title>Leptomonas seymouri: Adaptations to the Dixenous Life Cycle Analyzed by Genome Sequencing, Transcriptome Profiling and Co-infection with Leishmania donovani.</title>
        <authorList>
            <person name="Kraeva N."/>
            <person name="Butenko A."/>
            <person name="Hlavacova J."/>
            <person name="Kostygov A."/>
            <person name="Myskova J."/>
            <person name="Grybchuk D."/>
            <person name="Lestinova T."/>
            <person name="Votypka J."/>
            <person name="Volf P."/>
            <person name="Opperdoes F."/>
            <person name="Flegontov P."/>
            <person name="Lukes J."/>
            <person name="Yurchenko V."/>
        </authorList>
    </citation>
    <scope>NUCLEOTIDE SEQUENCE [LARGE SCALE GENOMIC DNA]</scope>
    <source>
        <strain evidence="4 5">ATCC 30220</strain>
    </source>
</reference>
<name>A0A0N1PEG5_LEPSE</name>
<keyword evidence="2" id="KW-0227">DNA damage</keyword>
<comment type="similarity">
    <text evidence="1">Belongs to the SWI5/SAE3 family.</text>
</comment>
<dbReference type="VEuPathDB" id="TriTrypDB:Lsey_0047_0350"/>
<evidence type="ECO:0000256" key="1">
    <source>
        <dbReference type="ARBA" id="ARBA00008060"/>
    </source>
</evidence>
<dbReference type="Proteomes" id="UP000038009">
    <property type="component" value="Unassembled WGS sequence"/>
</dbReference>
<evidence type="ECO:0000256" key="2">
    <source>
        <dbReference type="ARBA" id="ARBA00022763"/>
    </source>
</evidence>
<dbReference type="EMBL" id="LJSK01000047">
    <property type="protein sequence ID" value="KPI88554.1"/>
    <property type="molecule type" value="Genomic_DNA"/>
</dbReference>
<dbReference type="AlphaFoldDB" id="A0A0N1PEG5"/>
<evidence type="ECO:0000313" key="5">
    <source>
        <dbReference type="Proteomes" id="UP000038009"/>
    </source>
</evidence>
<protein>
    <submittedName>
        <fullName evidence="4">Uncharacterized protein</fullName>
    </submittedName>
</protein>
<comment type="caution">
    <text evidence="4">The sequence shown here is derived from an EMBL/GenBank/DDBJ whole genome shotgun (WGS) entry which is preliminary data.</text>
</comment>
<organism evidence="4 5">
    <name type="scientific">Leptomonas seymouri</name>
    <dbReference type="NCBI Taxonomy" id="5684"/>
    <lineage>
        <taxon>Eukaryota</taxon>
        <taxon>Discoba</taxon>
        <taxon>Euglenozoa</taxon>
        <taxon>Kinetoplastea</taxon>
        <taxon>Metakinetoplastina</taxon>
        <taxon>Trypanosomatida</taxon>
        <taxon>Trypanosomatidae</taxon>
        <taxon>Leishmaniinae</taxon>
        <taxon>Leptomonas</taxon>
    </lineage>
</organism>
<gene>
    <name evidence="4" type="ORF">ABL78_2366</name>
</gene>
<sequence>MDAANQGKIRVLRQGGMRTELLSLPTAELLHRYNDANDLAHFLMDLIAQHQRCTIADVYALLDIAAQEDRK</sequence>
<keyword evidence="5" id="KW-1185">Reference proteome</keyword>
<dbReference type="GO" id="GO:0006281">
    <property type="term" value="P:DNA repair"/>
    <property type="evidence" value="ECO:0007669"/>
    <property type="project" value="UniProtKB-KW"/>
</dbReference>
<proteinExistence type="inferred from homology"/>
<keyword evidence="3" id="KW-0234">DNA repair</keyword>
<dbReference type="Pfam" id="PF07061">
    <property type="entry name" value="Swi5"/>
    <property type="match status" value="1"/>
</dbReference>